<accession>A0ABV4I474</accession>
<keyword evidence="2" id="KW-1185">Reference proteome</keyword>
<dbReference type="RefSeq" id="WP_370719724.1">
    <property type="nucleotide sequence ID" value="NZ_JBGGTQ010000006.1"/>
</dbReference>
<dbReference type="Proteomes" id="UP001566476">
    <property type="component" value="Unassembled WGS sequence"/>
</dbReference>
<sequence length="238" mass="25315">MASAKGSPKLLRDAVATLQRTSTRNRLVIVRADSAYDNHVTVAAAGLGSPSPHGAIPAVRRAVAGIAHDAWTAIEGSPRSKVQPGSQTPGCTAFTGRRSAEDGALAHLPSEEFQANAAWSVPAATAHDLTRTIVVVAGTAHRRRRAGTVRRELISLPARVASSARRLRLHAPSGRPWRSGFEHLQTAISQIARQQSFRVAVDLGPGRGPVARDLPASWRARTTLVLPNARIPRSLAML</sequence>
<dbReference type="EMBL" id="JBGGTQ010000006">
    <property type="protein sequence ID" value="MEZ0493484.1"/>
    <property type="molecule type" value="Genomic_DNA"/>
</dbReference>
<name>A0ABV4I474_9ACTN</name>
<reference evidence="1 2" key="1">
    <citation type="submission" date="2024-07" db="EMBL/GenBank/DDBJ databases">
        <authorList>
            <person name="Thanompreechachai J."/>
            <person name="Duangmal K."/>
        </authorList>
    </citation>
    <scope>NUCLEOTIDE SEQUENCE [LARGE SCALE GENOMIC DNA]</scope>
    <source>
        <strain evidence="1 2">TBRC 1896</strain>
    </source>
</reference>
<comment type="caution">
    <text evidence="1">The sequence shown here is derived from an EMBL/GenBank/DDBJ whole genome shotgun (WGS) entry which is preliminary data.</text>
</comment>
<evidence type="ECO:0000313" key="1">
    <source>
        <dbReference type="EMBL" id="MEZ0493484.1"/>
    </source>
</evidence>
<evidence type="ECO:0000313" key="2">
    <source>
        <dbReference type="Proteomes" id="UP001566476"/>
    </source>
</evidence>
<proteinExistence type="predicted"/>
<gene>
    <name evidence="1" type="ORF">AB2L28_14695</name>
</gene>
<organism evidence="1 2">
    <name type="scientific">Kineococcus mangrovi</name>
    <dbReference type="NCBI Taxonomy" id="1660183"/>
    <lineage>
        <taxon>Bacteria</taxon>
        <taxon>Bacillati</taxon>
        <taxon>Actinomycetota</taxon>
        <taxon>Actinomycetes</taxon>
        <taxon>Kineosporiales</taxon>
        <taxon>Kineosporiaceae</taxon>
        <taxon>Kineococcus</taxon>
    </lineage>
</organism>
<protein>
    <submittedName>
        <fullName evidence="1">Uncharacterized protein</fullName>
    </submittedName>
</protein>